<evidence type="ECO:0008006" key="4">
    <source>
        <dbReference type="Google" id="ProtNLM"/>
    </source>
</evidence>
<organism evidence="2 3">
    <name type="scientific">Vibrio mytili</name>
    <dbReference type="NCBI Taxonomy" id="50718"/>
    <lineage>
        <taxon>Bacteria</taxon>
        <taxon>Pseudomonadati</taxon>
        <taxon>Pseudomonadota</taxon>
        <taxon>Gammaproteobacteria</taxon>
        <taxon>Vibrionales</taxon>
        <taxon>Vibrionaceae</taxon>
        <taxon>Vibrio</taxon>
    </lineage>
</organism>
<sequence>MSNSRVNPPEQSYIAKSRPKTHLINKSTLVLIAVFSLGTMWFVAPTKLMLIQLIEQSASPQISLAFLNQLYKFDPENRDIVKKIADKYIELGQLDDASRLLETMLIDNNGERDWQATESYLSVLLASYYKATPEQQLQAEEKLTAFFDLIDAIPDDALARRFADAAIGFNLPLKGLDYLYSHVASDVTDYDELISLALQGENYDSALTLSKEAFQHSEDMPHANDLFDVFAAVNQPQLSKEFIEQYQAPSPIPLIT</sequence>
<keyword evidence="1" id="KW-0812">Transmembrane</keyword>
<name>A0A0C3DKJ3_9VIBR</name>
<dbReference type="STRING" id="50718.SU60_04230"/>
<comment type="caution">
    <text evidence="2">The sequence shown here is derived from an EMBL/GenBank/DDBJ whole genome shotgun (WGS) entry which is preliminary data.</text>
</comment>
<dbReference type="AlphaFoldDB" id="A0A0C3DKJ3"/>
<keyword evidence="1" id="KW-1133">Transmembrane helix</keyword>
<gene>
    <name evidence="2" type="ORF">SU60_04230</name>
</gene>
<evidence type="ECO:0000256" key="1">
    <source>
        <dbReference type="SAM" id="Phobius"/>
    </source>
</evidence>
<dbReference type="InterPro" id="IPR011990">
    <property type="entry name" value="TPR-like_helical_dom_sf"/>
</dbReference>
<feature type="transmembrane region" description="Helical" evidence="1">
    <location>
        <begin position="23"/>
        <end position="44"/>
    </location>
</feature>
<evidence type="ECO:0000313" key="3">
    <source>
        <dbReference type="Proteomes" id="UP000031977"/>
    </source>
</evidence>
<dbReference type="Gene3D" id="1.25.40.10">
    <property type="entry name" value="Tetratricopeptide repeat domain"/>
    <property type="match status" value="1"/>
</dbReference>
<accession>A0A0C3DKJ3</accession>
<dbReference type="Pfam" id="PF14559">
    <property type="entry name" value="TPR_19"/>
    <property type="match status" value="1"/>
</dbReference>
<dbReference type="Proteomes" id="UP000031977">
    <property type="component" value="Unassembled WGS sequence"/>
</dbReference>
<keyword evidence="3" id="KW-1185">Reference proteome</keyword>
<dbReference type="SUPFAM" id="SSF48452">
    <property type="entry name" value="TPR-like"/>
    <property type="match status" value="1"/>
</dbReference>
<evidence type="ECO:0000313" key="2">
    <source>
        <dbReference type="EMBL" id="KIN11979.1"/>
    </source>
</evidence>
<dbReference type="EMBL" id="JXOK01000009">
    <property type="protein sequence ID" value="KIN11979.1"/>
    <property type="molecule type" value="Genomic_DNA"/>
</dbReference>
<dbReference type="RefSeq" id="WP_041154470.1">
    <property type="nucleotide sequence ID" value="NZ_JXOK01000009.1"/>
</dbReference>
<proteinExistence type="predicted"/>
<reference evidence="2 3" key="1">
    <citation type="submission" date="2015-01" db="EMBL/GenBank/DDBJ databases">
        <title>Draft genome of Vibrio mytili type strain CAIM 528.</title>
        <authorList>
            <person name="Gonzalez-Castillo A."/>
            <person name="Gomez-Gil B."/>
            <person name="Enciso-Ibarra J."/>
        </authorList>
    </citation>
    <scope>NUCLEOTIDE SEQUENCE [LARGE SCALE GENOMIC DNA]</scope>
    <source>
        <strain evidence="2 3">CAIM 528</strain>
    </source>
</reference>
<protein>
    <recommendedName>
        <fullName evidence="4">Tetratricopeptide repeat protein</fullName>
    </recommendedName>
</protein>
<keyword evidence="1" id="KW-0472">Membrane</keyword>